<comment type="caution">
    <text evidence="2">The sequence shown here is derived from an EMBL/GenBank/DDBJ whole genome shotgun (WGS) entry which is preliminary data.</text>
</comment>
<dbReference type="EMBL" id="JWIN03000031">
    <property type="protein sequence ID" value="KAB1255919.1"/>
    <property type="molecule type" value="Genomic_DNA"/>
</dbReference>
<feature type="domain" description="SH2" evidence="1">
    <location>
        <begin position="17"/>
        <end position="61"/>
    </location>
</feature>
<dbReference type="Proteomes" id="UP000299084">
    <property type="component" value="Unassembled WGS sequence"/>
</dbReference>
<reference evidence="2 3" key="1">
    <citation type="journal article" date="2019" name="Mol. Ecol. Resour.">
        <title>Improving Illumina assemblies with Hi-C and long reads: an example with the North African dromedary.</title>
        <authorList>
            <person name="Elbers J.P."/>
            <person name="Rogers M.F."/>
            <person name="Perelman P.L."/>
            <person name="Proskuryakova A.A."/>
            <person name="Serdyukova N.A."/>
            <person name="Johnson W.E."/>
            <person name="Horin P."/>
            <person name="Corander J."/>
            <person name="Murphy D."/>
            <person name="Burger P.A."/>
        </authorList>
    </citation>
    <scope>NUCLEOTIDE SEQUENCE [LARGE SCALE GENOMIC DNA]</scope>
    <source>
        <strain evidence="2">Drom800</strain>
        <tissue evidence="2">Blood</tissue>
    </source>
</reference>
<sequence length="95" mass="10580">MLGSLHWDPERCYCSRIRARDNGSYALCLLHEGKVLHYRIDKDKTGKLSIPGGKNFDTLWQVGVLLGNEGPRPLDLVRNVHLGPRGHLAQSGSAF</sequence>
<proteinExistence type="predicted"/>
<organism evidence="2 3">
    <name type="scientific">Camelus dromedarius</name>
    <name type="common">Dromedary</name>
    <name type="synonym">Arabian camel</name>
    <dbReference type="NCBI Taxonomy" id="9838"/>
    <lineage>
        <taxon>Eukaryota</taxon>
        <taxon>Metazoa</taxon>
        <taxon>Chordata</taxon>
        <taxon>Craniata</taxon>
        <taxon>Vertebrata</taxon>
        <taxon>Euteleostomi</taxon>
        <taxon>Mammalia</taxon>
        <taxon>Eutheria</taxon>
        <taxon>Laurasiatheria</taxon>
        <taxon>Artiodactyla</taxon>
        <taxon>Tylopoda</taxon>
        <taxon>Camelidae</taxon>
        <taxon>Camelus</taxon>
    </lineage>
</organism>
<accession>A0A5N4CAF2</accession>
<dbReference type="InterPro" id="IPR000980">
    <property type="entry name" value="SH2"/>
</dbReference>
<name>A0A5N4CAF2_CAMDR</name>
<dbReference type="InterPro" id="IPR036860">
    <property type="entry name" value="SH2_dom_sf"/>
</dbReference>
<keyword evidence="3" id="KW-1185">Reference proteome</keyword>
<dbReference type="AlphaFoldDB" id="A0A5N4CAF2"/>
<protein>
    <submittedName>
        <fullName evidence="2">Tyrosine-protein kinase SYK</fullName>
    </submittedName>
</protein>
<evidence type="ECO:0000259" key="1">
    <source>
        <dbReference type="Pfam" id="PF00017"/>
    </source>
</evidence>
<evidence type="ECO:0000313" key="2">
    <source>
        <dbReference type="EMBL" id="KAB1255919.1"/>
    </source>
</evidence>
<dbReference type="GO" id="GO:0016301">
    <property type="term" value="F:kinase activity"/>
    <property type="evidence" value="ECO:0007669"/>
    <property type="project" value="UniProtKB-KW"/>
</dbReference>
<keyword evidence="2" id="KW-0418">Kinase</keyword>
<keyword evidence="2" id="KW-0808">Transferase</keyword>
<dbReference type="SUPFAM" id="SSF55550">
    <property type="entry name" value="SH2 domain"/>
    <property type="match status" value="1"/>
</dbReference>
<evidence type="ECO:0000313" key="3">
    <source>
        <dbReference type="Proteomes" id="UP000299084"/>
    </source>
</evidence>
<dbReference type="Pfam" id="PF00017">
    <property type="entry name" value="SH2"/>
    <property type="match status" value="1"/>
</dbReference>
<dbReference type="Gene3D" id="3.30.505.10">
    <property type="entry name" value="SH2 domain"/>
    <property type="match status" value="1"/>
</dbReference>
<gene>
    <name evidence="2" type="ORF">Cadr_000029731</name>
</gene>